<name>A0A397T907_9GLOM</name>
<accession>A0A397T907</accession>
<organism evidence="1 2">
    <name type="scientific">Glomus cerebriforme</name>
    <dbReference type="NCBI Taxonomy" id="658196"/>
    <lineage>
        <taxon>Eukaryota</taxon>
        <taxon>Fungi</taxon>
        <taxon>Fungi incertae sedis</taxon>
        <taxon>Mucoromycota</taxon>
        <taxon>Glomeromycotina</taxon>
        <taxon>Glomeromycetes</taxon>
        <taxon>Glomerales</taxon>
        <taxon>Glomeraceae</taxon>
        <taxon>Glomus</taxon>
    </lineage>
</organism>
<sequence length="340" mass="39338">MHLFGFMVEILIDDKPLQEFSIPISPEMASPSYIIEERDGNKYESGNITYAAVPQSETRFSIKFSVEKASENNIFLAELYVDGKHDHRYRKIPSPKYKTKDYFWNASRDNKCYFKFTKLTEIEDLVMKQQITPAKGGFGAISVYFYKGKFGEEKITKPPKFNLDCNTAIKDDKRCVDIIYATGFDIDEGKTNCVSKVQKSDPLPIAVLHLHYRSASWLESKGFKLSSTHTNDIDMDVNDNDEIQIHPTIKEEVTLENLDSLRDMKINDEYVVGEMRIDVKSEKDLKTSTEKGDEKVVDKEKNNEIDSKKRCYENVIVITDDDEKKNIKKIRRSKFYASKF</sequence>
<proteinExistence type="predicted"/>
<dbReference type="AlphaFoldDB" id="A0A397T907"/>
<reference evidence="1 2" key="1">
    <citation type="submission" date="2018-06" db="EMBL/GenBank/DDBJ databases">
        <title>Comparative genomics reveals the genomic features of Rhizophagus irregularis, R. cerebriforme, R. diaphanum and Gigaspora rosea, and their symbiotic lifestyle signature.</title>
        <authorList>
            <person name="Morin E."/>
            <person name="San Clemente H."/>
            <person name="Chen E.C.H."/>
            <person name="De La Providencia I."/>
            <person name="Hainaut M."/>
            <person name="Kuo A."/>
            <person name="Kohler A."/>
            <person name="Murat C."/>
            <person name="Tang N."/>
            <person name="Roy S."/>
            <person name="Loubradou J."/>
            <person name="Henrissat B."/>
            <person name="Grigoriev I.V."/>
            <person name="Corradi N."/>
            <person name="Roux C."/>
            <person name="Martin F.M."/>
        </authorList>
    </citation>
    <scope>NUCLEOTIDE SEQUENCE [LARGE SCALE GENOMIC DNA]</scope>
    <source>
        <strain evidence="1 2">DAOM 227022</strain>
    </source>
</reference>
<dbReference type="EMBL" id="QKYT01000152">
    <property type="protein sequence ID" value="RIA91464.1"/>
    <property type="molecule type" value="Genomic_DNA"/>
</dbReference>
<evidence type="ECO:0000313" key="1">
    <source>
        <dbReference type="EMBL" id="RIA91464.1"/>
    </source>
</evidence>
<protein>
    <submittedName>
        <fullName evidence="1">Uncharacterized protein</fullName>
    </submittedName>
</protein>
<dbReference type="OrthoDB" id="2324829at2759"/>
<evidence type="ECO:0000313" key="2">
    <source>
        <dbReference type="Proteomes" id="UP000265703"/>
    </source>
</evidence>
<gene>
    <name evidence="1" type="ORF">C1645_822059</name>
</gene>
<comment type="caution">
    <text evidence="1">The sequence shown here is derived from an EMBL/GenBank/DDBJ whole genome shotgun (WGS) entry which is preliminary data.</text>
</comment>
<dbReference type="Proteomes" id="UP000265703">
    <property type="component" value="Unassembled WGS sequence"/>
</dbReference>
<keyword evidence="2" id="KW-1185">Reference proteome</keyword>